<protein>
    <recommendedName>
        <fullName evidence="3 7">UDP-glucose 6-dehydrogenase</fullName>
        <ecNumber evidence="3 7">1.1.1.22</ecNumber>
    </recommendedName>
</protein>
<dbReference type="PIRSF" id="PIRSF500134">
    <property type="entry name" value="UDPglc_DH_bac"/>
    <property type="match status" value="1"/>
</dbReference>
<evidence type="ECO:0000256" key="5">
    <source>
        <dbReference type="ARBA" id="ARBA00023027"/>
    </source>
</evidence>
<organism evidence="9 10">
    <name type="scientific">Paenibacillus thermoaerophilus</name>
    <dbReference type="NCBI Taxonomy" id="1215385"/>
    <lineage>
        <taxon>Bacteria</taxon>
        <taxon>Bacillati</taxon>
        <taxon>Bacillota</taxon>
        <taxon>Bacilli</taxon>
        <taxon>Bacillales</taxon>
        <taxon>Paenibacillaceae</taxon>
        <taxon>Paenibacillus</taxon>
    </lineage>
</organism>
<dbReference type="InterPro" id="IPR014027">
    <property type="entry name" value="UDP-Glc/GDP-Man_DH_C"/>
</dbReference>
<dbReference type="NCBIfam" id="TIGR03026">
    <property type="entry name" value="NDP-sugDHase"/>
    <property type="match status" value="1"/>
</dbReference>
<dbReference type="GO" id="GO:0016491">
    <property type="term" value="F:oxidoreductase activity"/>
    <property type="evidence" value="ECO:0007669"/>
    <property type="project" value="UniProtKB-KW"/>
</dbReference>
<dbReference type="Gene3D" id="3.40.50.720">
    <property type="entry name" value="NAD(P)-binding Rossmann-like Domain"/>
    <property type="match status" value="2"/>
</dbReference>
<dbReference type="SUPFAM" id="SSF52413">
    <property type="entry name" value="UDP-glucose/GDP-mannose dehydrogenase C-terminal domain"/>
    <property type="match status" value="1"/>
</dbReference>
<sequence>MREGIQAEKLAFIGAGYVGLVSGTCFAELGNRVVCVDRDADKIGLLRDSVIPIYEPGLEELVRCNQAAGRLSFTTSIGDAVREADIVFLAVGTPPLEGGDVDLSQVRDAARQIAENIDADKIVVIKSTVPVGTGRSIERLINEHSRSGAKVRVVSNPEFLREGSAIHDTFHPDRIVIGCEDPEAGERIRRLHEPLGAETLITGRESAELIKYAANAFLATKISFINEMANICEKVGADIGMVAKGIGLDKRIGPHFLQAGVGYGGSCFPKDTRAQLRIAEDVDYEFRILRAVIEVNRLQRLRFAQKIERAAGPVEGKRIAVLGLAFKPETDDLRDAPSLDVADWLIRRGADVIGYDPVAWARAAQQIPELAVTDSLEAALRGADAVVVVTQWESIRRMDLDWAKSLVARPIMIDGRNIWEPAEMAAKGWTYWSVGRPE</sequence>
<dbReference type="InterPro" id="IPR017476">
    <property type="entry name" value="UDP-Glc/GDP-Man"/>
</dbReference>
<keyword evidence="10" id="KW-1185">Reference proteome</keyword>
<reference evidence="10" key="1">
    <citation type="journal article" date="2019" name="Int. J. Syst. Evol. Microbiol.">
        <title>The Global Catalogue of Microorganisms (GCM) 10K type strain sequencing project: providing services to taxonomists for standard genome sequencing and annotation.</title>
        <authorList>
            <consortium name="The Broad Institute Genomics Platform"/>
            <consortium name="The Broad Institute Genome Sequencing Center for Infectious Disease"/>
            <person name="Wu L."/>
            <person name="Ma J."/>
        </authorList>
    </citation>
    <scope>NUCLEOTIDE SEQUENCE [LARGE SCALE GENOMIC DNA]</scope>
    <source>
        <strain evidence="10">JCM 18657</strain>
    </source>
</reference>
<comment type="caution">
    <text evidence="9">The sequence shown here is derived from an EMBL/GenBank/DDBJ whole genome shotgun (WGS) entry which is preliminary data.</text>
</comment>
<comment type="pathway">
    <text evidence="1">Nucleotide-sugar biosynthesis; UDP-alpha-D-glucuronate biosynthesis; UDP-alpha-D-glucuronate from UDP-alpha-D-glucose: step 1/1.</text>
</comment>
<dbReference type="SUPFAM" id="SSF51735">
    <property type="entry name" value="NAD(P)-binding Rossmann-fold domains"/>
    <property type="match status" value="1"/>
</dbReference>
<dbReference type="Proteomes" id="UP001596528">
    <property type="component" value="Unassembled WGS sequence"/>
</dbReference>
<name>A0ABW2UZS2_9BACL</name>
<evidence type="ECO:0000256" key="3">
    <source>
        <dbReference type="ARBA" id="ARBA00012954"/>
    </source>
</evidence>
<dbReference type="InterPro" id="IPR028357">
    <property type="entry name" value="UDPglc_DH_bac"/>
</dbReference>
<dbReference type="PIRSF" id="PIRSF000124">
    <property type="entry name" value="UDPglc_GDPman_dh"/>
    <property type="match status" value="1"/>
</dbReference>
<comment type="catalytic activity">
    <reaction evidence="6 7">
        <text>UDP-alpha-D-glucose + 2 NAD(+) + H2O = UDP-alpha-D-glucuronate + 2 NADH + 3 H(+)</text>
        <dbReference type="Rhea" id="RHEA:23596"/>
        <dbReference type="ChEBI" id="CHEBI:15377"/>
        <dbReference type="ChEBI" id="CHEBI:15378"/>
        <dbReference type="ChEBI" id="CHEBI:57540"/>
        <dbReference type="ChEBI" id="CHEBI:57945"/>
        <dbReference type="ChEBI" id="CHEBI:58052"/>
        <dbReference type="ChEBI" id="CHEBI:58885"/>
        <dbReference type="EC" id="1.1.1.22"/>
    </reaction>
</comment>
<dbReference type="Pfam" id="PF00984">
    <property type="entry name" value="UDPG_MGDP_dh"/>
    <property type="match status" value="1"/>
</dbReference>
<evidence type="ECO:0000256" key="2">
    <source>
        <dbReference type="ARBA" id="ARBA00006601"/>
    </source>
</evidence>
<gene>
    <name evidence="9" type="ORF">ACFQWB_02105</name>
</gene>
<dbReference type="EC" id="1.1.1.22" evidence="3 7"/>
<dbReference type="InterPro" id="IPR001732">
    <property type="entry name" value="UDP-Glc/GDP-Man_DH_N"/>
</dbReference>
<evidence type="ECO:0000256" key="7">
    <source>
        <dbReference type="PIRNR" id="PIRNR000124"/>
    </source>
</evidence>
<dbReference type="InterPro" id="IPR008927">
    <property type="entry name" value="6-PGluconate_DH-like_C_sf"/>
</dbReference>
<dbReference type="InterPro" id="IPR036220">
    <property type="entry name" value="UDP-Glc/GDP-Man_DH_C_sf"/>
</dbReference>
<dbReference type="EMBL" id="JBHTGQ010000002">
    <property type="protein sequence ID" value="MFC7748740.1"/>
    <property type="molecule type" value="Genomic_DNA"/>
</dbReference>
<comment type="similarity">
    <text evidence="2 7">Belongs to the UDP-glucose/GDP-mannose dehydrogenase family.</text>
</comment>
<accession>A0ABW2UZS2</accession>
<dbReference type="Gene3D" id="1.20.5.100">
    <property type="entry name" value="Cytochrome c1, transmembrane anchor, C-terminal"/>
    <property type="match status" value="1"/>
</dbReference>
<dbReference type="InterPro" id="IPR036291">
    <property type="entry name" value="NAD(P)-bd_dom_sf"/>
</dbReference>
<feature type="domain" description="UDP-glucose/GDP-mannose dehydrogenase C-terminal" evidence="8">
    <location>
        <begin position="320"/>
        <end position="421"/>
    </location>
</feature>
<evidence type="ECO:0000256" key="1">
    <source>
        <dbReference type="ARBA" id="ARBA00004701"/>
    </source>
</evidence>
<proteinExistence type="inferred from homology"/>
<keyword evidence="4 7" id="KW-0560">Oxidoreductase</keyword>
<keyword evidence="5 7" id="KW-0520">NAD</keyword>
<dbReference type="PANTHER" id="PTHR43750:SF3">
    <property type="entry name" value="UDP-GLUCOSE 6-DEHYDROGENASE TUAD"/>
    <property type="match status" value="1"/>
</dbReference>
<dbReference type="RefSeq" id="WP_138787780.1">
    <property type="nucleotide sequence ID" value="NZ_JBHTGQ010000002.1"/>
</dbReference>
<dbReference type="Pfam" id="PF03721">
    <property type="entry name" value="UDPG_MGDP_dh_N"/>
    <property type="match status" value="1"/>
</dbReference>
<dbReference type="SUPFAM" id="SSF48179">
    <property type="entry name" value="6-phosphogluconate dehydrogenase C-terminal domain-like"/>
    <property type="match status" value="1"/>
</dbReference>
<evidence type="ECO:0000259" key="8">
    <source>
        <dbReference type="SMART" id="SM00984"/>
    </source>
</evidence>
<dbReference type="SMART" id="SM00984">
    <property type="entry name" value="UDPG_MGDP_dh_C"/>
    <property type="match status" value="1"/>
</dbReference>
<dbReference type="InterPro" id="IPR014026">
    <property type="entry name" value="UDP-Glc/GDP-Man_DH_dimer"/>
</dbReference>
<evidence type="ECO:0000313" key="9">
    <source>
        <dbReference type="EMBL" id="MFC7748740.1"/>
    </source>
</evidence>
<evidence type="ECO:0000313" key="10">
    <source>
        <dbReference type="Proteomes" id="UP001596528"/>
    </source>
</evidence>
<evidence type="ECO:0000256" key="6">
    <source>
        <dbReference type="ARBA" id="ARBA00047473"/>
    </source>
</evidence>
<dbReference type="Pfam" id="PF03720">
    <property type="entry name" value="UDPG_MGDP_dh_C"/>
    <property type="match status" value="1"/>
</dbReference>
<dbReference type="PANTHER" id="PTHR43750">
    <property type="entry name" value="UDP-GLUCOSE 6-DEHYDROGENASE TUAD"/>
    <property type="match status" value="1"/>
</dbReference>
<evidence type="ECO:0000256" key="4">
    <source>
        <dbReference type="ARBA" id="ARBA00023002"/>
    </source>
</evidence>